<keyword evidence="3" id="KW-1003">Cell membrane</keyword>
<protein>
    <submittedName>
        <fullName evidence="10">Amino acid ABC transporter permease</fullName>
    </submittedName>
</protein>
<keyword evidence="11" id="KW-1185">Reference proteome</keyword>
<name>A0ABP8JW33_9ACTN</name>
<dbReference type="Pfam" id="PF00528">
    <property type="entry name" value="BPD_transp_1"/>
    <property type="match status" value="1"/>
</dbReference>
<dbReference type="NCBIfam" id="TIGR01726">
    <property type="entry name" value="HEQRo_perm_3TM"/>
    <property type="match status" value="1"/>
</dbReference>
<evidence type="ECO:0000313" key="11">
    <source>
        <dbReference type="Proteomes" id="UP001500635"/>
    </source>
</evidence>
<evidence type="ECO:0000256" key="1">
    <source>
        <dbReference type="ARBA" id="ARBA00004651"/>
    </source>
</evidence>
<keyword evidence="4 8" id="KW-0812">Transmembrane</keyword>
<dbReference type="Proteomes" id="UP001500635">
    <property type="component" value="Unassembled WGS sequence"/>
</dbReference>
<keyword evidence="6 8" id="KW-1133">Transmembrane helix</keyword>
<feature type="transmembrane region" description="Helical" evidence="8">
    <location>
        <begin position="238"/>
        <end position="258"/>
    </location>
</feature>
<dbReference type="RefSeq" id="WP_344997683.1">
    <property type="nucleotide sequence ID" value="NZ_BAABFR010000052.1"/>
</dbReference>
<evidence type="ECO:0000256" key="5">
    <source>
        <dbReference type="ARBA" id="ARBA00022970"/>
    </source>
</evidence>
<feature type="transmembrane region" description="Helical" evidence="8">
    <location>
        <begin position="45"/>
        <end position="65"/>
    </location>
</feature>
<feature type="transmembrane region" description="Helical" evidence="8">
    <location>
        <begin position="117"/>
        <end position="140"/>
    </location>
</feature>
<dbReference type="PROSITE" id="PS50928">
    <property type="entry name" value="ABC_TM1"/>
    <property type="match status" value="1"/>
</dbReference>
<feature type="transmembrane region" description="Helical" evidence="8">
    <location>
        <begin position="270"/>
        <end position="291"/>
    </location>
</feature>
<dbReference type="InterPro" id="IPR035906">
    <property type="entry name" value="MetI-like_sf"/>
</dbReference>
<accession>A0ABP8JW33</accession>
<dbReference type="InterPro" id="IPR043429">
    <property type="entry name" value="ArtM/GltK/GlnP/TcyL/YhdX-like"/>
</dbReference>
<reference evidence="11" key="1">
    <citation type="journal article" date="2019" name="Int. J. Syst. Evol. Microbiol.">
        <title>The Global Catalogue of Microorganisms (GCM) 10K type strain sequencing project: providing services to taxonomists for standard genome sequencing and annotation.</title>
        <authorList>
            <consortium name="The Broad Institute Genomics Platform"/>
            <consortium name="The Broad Institute Genome Sequencing Center for Infectious Disease"/>
            <person name="Wu L."/>
            <person name="Ma J."/>
        </authorList>
    </citation>
    <scope>NUCLEOTIDE SEQUENCE [LARGE SCALE GENOMIC DNA]</scope>
    <source>
        <strain evidence="11">JCM 17688</strain>
    </source>
</reference>
<dbReference type="SUPFAM" id="SSF161098">
    <property type="entry name" value="MetI-like"/>
    <property type="match status" value="1"/>
</dbReference>
<feature type="transmembrane region" description="Helical" evidence="8">
    <location>
        <begin position="146"/>
        <end position="162"/>
    </location>
</feature>
<dbReference type="EMBL" id="BAABFR010000052">
    <property type="protein sequence ID" value="GAA4396881.1"/>
    <property type="molecule type" value="Genomic_DNA"/>
</dbReference>
<feature type="transmembrane region" description="Helical" evidence="8">
    <location>
        <begin position="85"/>
        <end position="110"/>
    </location>
</feature>
<dbReference type="PANTHER" id="PTHR30614">
    <property type="entry name" value="MEMBRANE COMPONENT OF AMINO ACID ABC TRANSPORTER"/>
    <property type="match status" value="1"/>
</dbReference>
<keyword evidence="5" id="KW-0029">Amino-acid transport</keyword>
<gene>
    <name evidence="10" type="ORF">GCM10023147_31680</name>
</gene>
<evidence type="ECO:0000256" key="2">
    <source>
        <dbReference type="ARBA" id="ARBA00022448"/>
    </source>
</evidence>
<keyword evidence="2 8" id="KW-0813">Transport</keyword>
<comment type="similarity">
    <text evidence="8">Belongs to the binding-protein-dependent transport system permease family.</text>
</comment>
<evidence type="ECO:0000256" key="3">
    <source>
        <dbReference type="ARBA" id="ARBA00022475"/>
    </source>
</evidence>
<evidence type="ECO:0000256" key="4">
    <source>
        <dbReference type="ARBA" id="ARBA00022692"/>
    </source>
</evidence>
<comment type="caution">
    <text evidence="10">The sequence shown here is derived from an EMBL/GenBank/DDBJ whole genome shotgun (WGS) entry which is preliminary data.</text>
</comment>
<sequence length="320" mass="33816">MTAAAPSPSSAATPPVTQTAGEGVAPDLAALAGLTVRHRLRVGRWLAVAVAALLLAQLVVSASTNPRYDWPTFAAYIVSPTILEALWLTIELTVIGAVAGFVLGIGLAAARLSGNRVLAAFSFGFTWVFRSVPLIVQILFWGYLGALYPVIGIGIPFGPTFGSSATKDLLSPFAAAVVGIVLHQAAYGSEIVRAGILGVDPGQHEAARALGIPRWRHFYRITAPQALRIITPAAVNEVIGLLKGTSAVFILALPDLFYRVQVIYGRNGRIIPLLLVAVAWYAALTTLLSIVQHLVEQRLSRGSRDTAVRSAAAVRTEVVA</sequence>
<dbReference type="PANTHER" id="PTHR30614:SF0">
    <property type="entry name" value="L-CYSTINE TRANSPORT SYSTEM PERMEASE PROTEIN TCYL"/>
    <property type="match status" value="1"/>
</dbReference>
<dbReference type="Gene3D" id="1.10.3720.10">
    <property type="entry name" value="MetI-like"/>
    <property type="match status" value="1"/>
</dbReference>
<proteinExistence type="inferred from homology"/>
<evidence type="ECO:0000256" key="8">
    <source>
        <dbReference type="RuleBase" id="RU363032"/>
    </source>
</evidence>
<evidence type="ECO:0000256" key="6">
    <source>
        <dbReference type="ARBA" id="ARBA00022989"/>
    </source>
</evidence>
<dbReference type="InterPro" id="IPR010065">
    <property type="entry name" value="AA_ABC_transptr_permease_3TM"/>
</dbReference>
<comment type="subcellular location">
    <subcellularLocation>
        <location evidence="1 8">Cell membrane</location>
        <topology evidence="1 8">Multi-pass membrane protein</topology>
    </subcellularLocation>
</comment>
<keyword evidence="7 8" id="KW-0472">Membrane</keyword>
<dbReference type="InterPro" id="IPR000515">
    <property type="entry name" value="MetI-like"/>
</dbReference>
<dbReference type="CDD" id="cd06261">
    <property type="entry name" value="TM_PBP2"/>
    <property type="match status" value="1"/>
</dbReference>
<evidence type="ECO:0000313" key="10">
    <source>
        <dbReference type="EMBL" id="GAA4396881.1"/>
    </source>
</evidence>
<evidence type="ECO:0000256" key="7">
    <source>
        <dbReference type="ARBA" id="ARBA00023136"/>
    </source>
</evidence>
<evidence type="ECO:0000259" key="9">
    <source>
        <dbReference type="PROSITE" id="PS50928"/>
    </source>
</evidence>
<feature type="domain" description="ABC transmembrane type-1" evidence="9">
    <location>
        <begin position="86"/>
        <end position="292"/>
    </location>
</feature>
<organism evidence="10 11">
    <name type="scientific">Tsukamurella soli</name>
    <dbReference type="NCBI Taxonomy" id="644556"/>
    <lineage>
        <taxon>Bacteria</taxon>
        <taxon>Bacillati</taxon>
        <taxon>Actinomycetota</taxon>
        <taxon>Actinomycetes</taxon>
        <taxon>Mycobacteriales</taxon>
        <taxon>Tsukamurellaceae</taxon>
        <taxon>Tsukamurella</taxon>
    </lineage>
</organism>